<evidence type="ECO:0000256" key="5">
    <source>
        <dbReference type="ARBA" id="ARBA00022729"/>
    </source>
</evidence>
<dbReference type="Gene3D" id="3.20.20.80">
    <property type="entry name" value="Glycosidases"/>
    <property type="match status" value="1"/>
</dbReference>
<feature type="domain" description="Beta-mannosidase-like galactose-binding" evidence="12">
    <location>
        <begin position="30"/>
        <end position="194"/>
    </location>
</feature>
<evidence type="ECO:0000259" key="12">
    <source>
        <dbReference type="Pfam" id="PF22666"/>
    </source>
</evidence>
<evidence type="ECO:0000256" key="1">
    <source>
        <dbReference type="ARBA" id="ARBA00000829"/>
    </source>
</evidence>
<dbReference type="PANTHER" id="PTHR43730">
    <property type="entry name" value="BETA-MANNOSIDASE"/>
    <property type="match status" value="1"/>
</dbReference>
<keyword evidence="7" id="KW-0325">Glycoprotein</keyword>
<dbReference type="AlphaFoldDB" id="A0A841N2L4"/>
<organism evidence="13 14">
    <name type="scientific">Chryseobacterium shigense</name>
    <dbReference type="NCBI Taxonomy" id="297244"/>
    <lineage>
        <taxon>Bacteria</taxon>
        <taxon>Pseudomonadati</taxon>
        <taxon>Bacteroidota</taxon>
        <taxon>Flavobacteriia</taxon>
        <taxon>Flavobacteriales</taxon>
        <taxon>Weeksellaceae</taxon>
        <taxon>Chryseobacterium group</taxon>
        <taxon>Chryseobacterium</taxon>
    </lineage>
</organism>
<evidence type="ECO:0000256" key="2">
    <source>
        <dbReference type="ARBA" id="ARBA00004371"/>
    </source>
</evidence>
<evidence type="ECO:0000256" key="7">
    <source>
        <dbReference type="ARBA" id="ARBA00023180"/>
    </source>
</evidence>
<comment type="caution">
    <text evidence="13">The sequence shown here is derived from an EMBL/GenBank/DDBJ whole genome shotgun (WGS) entry which is preliminary data.</text>
</comment>
<dbReference type="InterPro" id="IPR013783">
    <property type="entry name" value="Ig-like_fold"/>
</dbReference>
<evidence type="ECO:0000259" key="10">
    <source>
        <dbReference type="Pfam" id="PF17753"/>
    </source>
</evidence>
<keyword evidence="9 13" id="KW-0326">Glycosidase</keyword>
<proteinExistence type="predicted"/>
<keyword evidence="5" id="KW-0732">Signal</keyword>
<dbReference type="EC" id="3.2.1.25" evidence="4"/>
<reference evidence="13 14" key="1">
    <citation type="submission" date="2020-08" db="EMBL/GenBank/DDBJ databases">
        <title>Functional genomics of gut bacteria from endangered species of beetles.</title>
        <authorList>
            <person name="Carlos-Shanley C."/>
        </authorList>
    </citation>
    <scope>NUCLEOTIDE SEQUENCE [LARGE SCALE GENOMIC DNA]</scope>
    <source>
        <strain evidence="13 14">S00136</strain>
    </source>
</reference>
<keyword evidence="6 13" id="KW-0378">Hydrolase</keyword>
<comment type="catalytic activity">
    <reaction evidence="1">
        <text>Hydrolysis of terminal, non-reducing beta-D-mannose residues in beta-D-mannosides.</text>
        <dbReference type="EC" id="3.2.1.25"/>
    </reaction>
</comment>
<keyword evidence="8" id="KW-0458">Lysosome</keyword>
<evidence type="ECO:0000256" key="8">
    <source>
        <dbReference type="ARBA" id="ARBA00023228"/>
    </source>
</evidence>
<dbReference type="EMBL" id="JACHLC010000001">
    <property type="protein sequence ID" value="MBB6369393.1"/>
    <property type="molecule type" value="Genomic_DNA"/>
</dbReference>
<dbReference type="Proteomes" id="UP000589738">
    <property type="component" value="Unassembled WGS sequence"/>
</dbReference>
<evidence type="ECO:0000256" key="6">
    <source>
        <dbReference type="ARBA" id="ARBA00022801"/>
    </source>
</evidence>
<dbReference type="GO" id="GO:0006516">
    <property type="term" value="P:glycoprotein catabolic process"/>
    <property type="evidence" value="ECO:0007669"/>
    <property type="project" value="TreeGrafter"/>
</dbReference>
<dbReference type="FunFam" id="2.60.120.260:FF:000060">
    <property type="entry name" value="Probable beta-mannosidase"/>
    <property type="match status" value="1"/>
</dbReference>
<dbReference type="Gene3D" id="2.60.40.10">
    <property type="entry name" value="Immunoglobulins"/>
    <property type="match status" value="3"/>
</dbReference>
<comment type="subcellular location">
    <subcellularLocation>
        <location evidence="2">Lysosome</location>
    </subcellularLocation>
</comment>
<feature type="domain" description="Beta-mannosidase Ig-fold" evidence="10">
    <location>
        <begin position="773"/>
        <end position="828"/>
    </location>
</feature>
<dbReference type="InterPro" id="IPR008979">
    <property type="entry name" value="Galactose-bd-like_sf"/>
</dbReference>
<feature type="domain" description="Mannosidase Ig/CBM-like" evidence="11">
    <location>
        <begin position="669"/>
        <end position="759"/>
    </location>
</feature>
<dbReference type="InterPro" id="IPR017853">
    <property type="entry name" value="GH"/>
</dbReference>
<comment type="pathway">
    <text evidence="3">Glycan metabolism; N-glycan degradation.</text>
</comment>
<evidence type="ECO:0000313" key="13">
    <source>
        <dbReference type="EMBL" id="MBB6369393.1"/>
    </source>
</evidence>
<dbReference type="GO" id="GO:0004567">
    <property type="term" value="F:beta-mannosidase activity"/>
    <property type="evidence" value="ECO:0007669"/>
    <property type="project" value="UniProtKB-EC"/>
</dbReference>
<dbReference type="Gene3D" id="2.60.120.260">
    <property type="entry name" value="Galactose-binding domain-like"/>
    <property type="match status" value="1"/>
</dbReference>
<accession>A0A841N2L4</accession>
<name>A0A841N2L4_9FLAO</name>
<dbReference type="SUPFAM" id="SSF49785">
    <property type="entry name" value="Galactose-binding domain-like"/>
    <property type="match status" value="1"/>
</dbReference>
<evidence type="ECO:0000256" key="4">
    <source>
        <dbReference type="ARBA" id="ARBA00012754"/>
    </source>
</evidence>
<dbReference type="SUPFAM" id="SSF49303">
    <property type="entry name" value="beta-Galactosidase/glucuronidase domain"/>
    <property type="match status" value="3"/>
</dbReference>
<dbReference type="RefSeq" id="WP_184160913.1">
    <property type="nucleotide sequence ID" value="NZ_JACHLC010000001.1"/>
</dbReference>
<dbReference type="InterPro" id="IPR036156">
    <property type="entry name" value="Beta-gal/glucu_dom_sf"/>
</dbReference>
<evidence type="ECO:0000256" key="3">
    <source>
        <dbReference type="ARBA" id="ARBA00004740"/>
    </source>
</evidence>
<dbReference type="SUPFAM" id="SSF51445">
    <property type="entry name" value="(Trans)glycosidases"/>
    <property type="match status" value="1"/>
</dbReference>
<dbReference type="InterPro" id="IPR041625">
    <property type="entry name" value="Beta-mannosidase_Ig"/>
</dbReference>
<dbReference type="Pfam" id="PF22666">
    <property type="entry name" value="Glyco_hydro_2_N2"/>
    <property type="match status" value="1"/>
</dbReference>
<dbReference type="InterPro" id="IPR054593">
    <property type="entry name" value="Beta-mannosidase-like_N2"/>
</dbReference>
<dbReference type="GO" id="GO:0005764">
    <property type="term" value="C:lysosome"/>
    <property type="evidence" value="ECO:0007669"/>
    <property type="project" value="UniProtKB-SubCell"/>
</dbReference>
<dbReference type="PANTHER" id="PTHR43730:SF1">
    <property type="entry name" value="BETA-MANNOSIDASE"/>
    <property type="match status" value="1"/>
</dbReference>
<evidence type="ECO:0000259" key="11">
    <source>
        <dbReference type="Pfam" id="PF17786"/>
    </source>
</evidence>
<keyword evidence="14" id="KW-1185">Reference proteome</keyword>
<sequence length="831" mass="96775">MNKSILLAFLFIQGIMVAQMTKRSLSSEKWQFKNTQENNWLPAKIPGTVHLDLMNNRMIPDPFKDENEKKVQWIENEDWEYQTSFNISSKELNNEHIDLVCNGLDTFSEIYLNEKLLKKTDNMFRKWEIPVKELLKEGNNELRIIFRSAVKEGKELAKKVPFTMPESPRSFVRKAQYQFGWDWGPRLVTAGIWKDVNLEFWNKIKVGNIQFQQHSLTNTLAEVSFNMEIFADNEGEYTAWFNMNKGKYSFYLKKGLNKIAVPYKIKNPKIWQPNGWGKSQLLATRISLLTARGQIIYDTKVSYGLRTVELVQEKDTAGKSFYFKVNGKPLYAKGTNWIPGDSFSPRMTKEKYHQLIKDAKDANMNMIRVWGGGIYEDDEFYKACDENGILVWQDFMFAGSFYPADESFLNNVKEEIKDQVGRLQNHPSIALWCGNNEIDEAIVNWGYQKQFKYSKQDSLQVWKDYKKLFHDVIPNTLQTTLTPDKNIYWPSSPSVGWGHKESLTQGDSHYWGVWWGEQPFEIYNEKVGRFMSEYGFQGMPGVEAVKSMFSGTSDLSLQNPVIKAHEKNTRGWEIIGKYMERDYKVPSHFVKYNYISQLLQARGMKIAVEAHRRSQPYNMGTLYWQLNDCWPVVSWSSIDYLGNWKALHYQMKRSFEQQAILTEEKDGILNFYAVNDGVKSFNNITLEMRILNFQGKVLKQVMAVSKAEVLENILQFDPVKIKNLISESDRNKVFLQLTLKDKYGGILAVNQHFFSKPKELQLAKPVINIKKITSDEVEISTDVLAKDVYLMGEAHFSDNFFDLFPNTSKRIKLSKPLENIKMMSLWDTLQN</sequence>
<evidence type="ECO:0000256" key="9">
    <source>
        <dbReference type="ARBA" id="ARBA00023295"/>
    </source>
</evidence>
<dbReference type="InterPro" id="IPR041447">
    <property type="entry name" value="Mannosidase_ig"/>
</dbReference>
<dbReference type="InterPro" id="IPR050887">
    <property type="entry name" value="Beta-mannosidase_GH2"/>
</dbReference>
<protein>
    <recommendedName>
        <fullName evidence="4">beta-mannosidase</fullName>
        <ecNumber evidence="4">3.2.1.25</ecNumber>
    </recommendedName>
</protein>
<dbReference type="Pfam" id="PF17753">
    <property type="entry name" value="Ig_mannosidase"/>
    <property type="match status" value="1"/>
</dbReference>
<evidence type="ECO:0000313" key="14">
    <source>
        <dbReference type="Proteomes" id="UP000589738"/>
    </source>
</evidence>
<dbReference type="FunFam" id="3.20.20.80:FF:000050">
    <property type="entry name" value="Beta-mannosidase B"/>
    <property type="match status" value="1"/>
</dbReference>
<dbReference type="Pfam" id="PF17786">
    <property type="entry name" value="Mannosidase_ig"/>
    <property type="match status" value="1"/>
</dbReference>
<gene>
    <name evidence="13" type="ORF">HNP36_000446</name>
</gene>